<name>A0A1Q3DHF9_CEPFO</name>
<feature type="compositionally biased region" description="Basic and acidic residues" evidence="1">
    <location>
        <begin position="50"/>
        <end position="59"/>
    </location>
</feature>
<dbReference type="EMBL" id="BDDD01005113">
    <property type="protein sequence ID" value="GAV88868.1"/>
    <property type="molecule type" value="Genomic_DNA"/>
</dbReference>
<reference evidence="4" key="1">
    <citation type="submission" date="2016-04" db="EMBL/GenBank/DDBJ databases">
        <title>Cephalotus genome sequencing.</title>
        <authorList>
            <person name="Fukushima K."/>
            <person name="Hasebe M."/>
            <person name="Fang X."/>
        </authorList>
    </citation>
    <scope>NUCLEOTIDE SEQUENCE [LARGE SCALE GENOMIC DNA]</scope>
    <source>
        <strain evidence="4">cv. St1</strain>
    </source>
</reference>
<accession>A0A1Q3DHF9</accession>
<feature type="compositionally biased region" description="Basic and acidic residues" evidence="1">
    <location>
        <begin position="71"/>
        <end position="84"/>
    </location>
</feature>
<feature type="region of interest" description="Disordered" evidence="1">
    <location>
        <begin position="50"/>
        <end position="88"/>
    </location>
</feature>
<protein>
    <submittedName>
        <fullName evidence="3">Uncharacterized protein</fullName>
    </submittedName>
</protein>
<keyword evidence="4" id="KW-1185">Reference proteome</keyword>
<reference evidence="3" key="2">
    <citation type="journal article" date="2017" name="Nat. Ecol. Evol.">
        <title>Genome of the pitcher plant Cephalotus reveals genetic changes associated with carnivory.</title>
        <authorList>
            <person name="Fukushima K."/>
            <person name="Fang X."/>
            <person name="Alvarez-Ponce D."/>
            <person name="Cai H."/>
            <person name="Carretero-Paulet L."/>
            <person name="Chen C."/>
            <person name="Chang T."/>
            <person name="Farr K.M."/>
            <person name="Fujita T."/>
            <person name="Hiwatashi Y."/>
            <person name="Hoshi Y."/>
            <person name="Imai T."/>
            <person name="Kasahara M."/>
            <person name="Librado P."/>
            <person name="Mao L."/>
            <person name="Mori H."/>
            <person name="Nishiyama T."/>
            <person name="Nozawa M."/>
            <person name="Palfalvi G."/>
            <person name="Pollard S.T."/>
            <person name="Rozas J."/>
            <person name="Sanchez-Gracia A."/>
            <person name="Sankoff D."/>
            <person name="Shibata T.F."/>
            <person name="Shigenobu S."/>
            <person name="Sumikawa N."/>
            <person name="Uzawa T."/>
            <person name="Xie M."/>
            <person name="Zheng C."/>
            <person name="Pollock D.D."/>
            <person name="Albert V.A."/>
            <person name="Li S."/>
            <person name="Hasebe M."/>
        </authorList>
    </citation>
    <scope>NUCLEOTIDE SEQUENCE</scope>
    <source>
        <strain evidence="3">St1</strain>
    </source>
</reference>
<evidence type="ECO:0000313" key="3">
    <source>
        <dbReference type="EMBL" id="GAV91733.1"/>
    </source>
</evidence>
<dbReference type="EMBL" id="BDDD01007935">
    <property type="protein sequence ID" value="GAV91733.1"/>
    <property type="molecule type" value="Genomic_DNA"/>
</dbReference>
<comment type="caution">
    <text evidence="3">The sequence shown here is derived from an EMBL/GenBank/DDBJ whole genome shotgun (WGS) entry which is preliminary data.</text>
</comment>
<dbReference type="AlphaFoldDB" id="A0A1Q3DHF9"/>
<dbReference type="Proteomes" id="UP000187406">
    <property type="component" value="Unassembled WGS sequence"/>
</dbReference>
<evidence type="ECO:0000256" key="1">
    <source>
        <dbReference type="SAM" id="MobiDB-lite"/>
    </source>
</evidence>
<organism evidence="3 4">
    <name type="scientific">Cephalotus follicularis</name>
    <name type="common">Albany pitcher plant</name>
    <dbReference type="NCBI Taxonomy" id="3775"/>
    <lineage>
        <taxon>Eukaryota</taxon>
        <taxon>Viridiplantae</taxon>
        <taxon>Streptophyta</taxon>
        <taxon>Embryophyta</taxon>
        <taxon>Tracheophyta</taxon>
        <taxon>Spermatophyta</taxon>
        <taxon>Magnoliopsida</taxon>
        <taxon>eudicotyledons</taxon>
        <taxon>Gunneridae</taxon>
        <taxon>Pentapetalae</taxon>
        <taxon>rosids</taxon>
        <taxon>fabids</taxon>
        <taxon>Oxalidales</taxon>
        <taxon>Cephalotaceae</taxon>
        <taxon>Cephalotus</taxon>
    </lineage>
</organism>
<gene>
    <name evidence="2" type="ORF">CFOL_v3_32289</name>
    <name evidence="3" type="ORF">CFOL_v3_35123</name>
</gene>
<sequence>MVKDLEPSFALAALNSGLRDNSAFTFSLMKKLVLSMADLLRRAKKYVNADEQRTNWPDHQKRKGGQELTEDDLRHKLSKREDQPKGGSLIPNYKTFIPLLESWTIIFSVEKEQVSIQWPTPLRSPANKRDINNYCRYH</sequence>
<evidence type="ECO:0000313" key="4">
    <source>
        <dbReference type="Proteomes" id="UP000187406"/>
    </source>
</evidence>
<evidence type="ECO:0000313" key="2">
    <source>
        <dbReference type="EMBL" id="GAV88868.1"/>
    </source>
</evidence>
<dbReference type="OrthoDB" id="1740536at2759"/>
<proteinExistence type="predicted"/>